<dbReference type="Pfam" id="PF01807">
    <property type="entry name" value="Zn_ribbon_DnaG"/>
    <property type="match status" value="1"/>
</dbReference>
<evidence type="ECO:0000256" key="11">
    <source>
        <dbReference type="ARBA" id="ARBA00023163"/>
    </source>
</evidence>
<dbReference type="SUPFAM" id="SSF56731">
    <property type="entry name" value="DNA primase core"/>
    <property type="match status" value="1"/>
</dbReference>
<dbReference type="GO" id="GO:0008270">
    <property type="term" value="F:zinc ion binding"/>
    <property type="evidence" value="ECO:0007669"/>
    <property type="project" value="UniProtKB-UniRule"/>
</dbReference>
<dbReference type="GO" id="GO:0006269">
    <property type="term" value="P:DNA replication, synthesis of primer"/>
    <property type="evidence" value="ECO:0007669"/>
    <property type="project" value="UniProtKB-UniRule"/>
</dbReference>
<keyword evidence="9" id="KW-0460">Magnesium</keyword>
<dbReference type="Proteomes" id="UP000009061">
    <property type="component" value="Chromosome"/>
</dbReference>
<dbReference type="NCBIfam" id="TIGR01391">
    <property type="entry name" value="dnaG"/>
    <property type="match status" value="1"/>
</dbReference>
<dbReference type="InterPro" id="IPR006171">
    <property type="entry name" value="TOPRIM_dom"/>
</dbReference>
<comment type="cofactor">
    <cofactor evidence="12 13 14">
        <name>Zn(2+)</name>
        <dbReference type="ChEBI" id="CHEBI:29105"/>
    </cofactor>
    <text evidence="12 13 14">Binds 1 zinc ion per monomer.</text>
</comment>
<dbReference type="OrthoDB" id="9803773at2"/>
<dbReference type="InterPro" id="IPR050219">
    <property type="entry name" value="DnaG_primase"/>
</dbReference>
<dbReference type="InterPro" id="IPR016136">
    <property type="entry name" value="DNA_helicase_N/primase_C"/>
</dbReference>
<dbReference type="Pfam" id="PF10410">
    <property type="entry name" value="DnaB_bind"/>
    <property type="match status" value="1"/>
</dbReference>
<dbReference type="GO" id="GO:1990077">
    <property type="term" value="C:primosome complex"/>
    <property type="evidence" value="ECO:0007669"/>
    <property type="project" value="UniProtKB-KW"/>
</dbReference>
<dbReference type="InterPro" id="IPR013264">
    <property type="entry name" value="DNAG_N"/>
</dbReference>
<keyword evidence="5 12" id="KW-0235">DNA replication</keyword>
<dbReference type="eggNOG" id="COG0358">
    <property type="taxonomic scope" value="Bacteria"/>
</dbReference>
<keyword evidence="8 12" id="KW-0862">Zinc</keyword>
<name>H6Q5T1_WIGGL</name>
<dbReference type="GO" id="GO:0003677">
    <property type="term" value="F:DNA binding"/>
    <property type="evidence" value="ECO:0007669"/>
    <property type="project" value="UniProtKB-KW"/>
</dbReference>
<dbReference type="InterPro" id="IPR037068">
    <property type="entry name" value="DNA_primase_core_N_sf"/>
</dbReference>
<evidence type="ECO:0000256" key="10">
    <source>
        <dbReference type="ARBA" id="ARBA00023125"/>
    </source>
</evidence>
<dbReference type="SUPFAM" id="SSF117023">
    <property type="entry name" value="DNA primase DnaG, C-terminal domain"/>
    <property type="match status" value="1"/>
</dbReference>
<sequence>MHVSQLLINELLIKTDIVDLIRTKINLKKSGKDYFARCPFHNEKTPSFTVSPEKQFFYCFGCGVHGNVIDFLINYDHLSFIESLEVLSYKTGIKIDYENKKNFIDNCELNQRFELYKIMNKINTFYHRSLQYYTLNPANTYLKKRGLNFKIIQEFSVGFSNPKQISLSQYFKKSPNDLSLLQTSGMIICKNHGKIFDRFQNRIMFPMKNRHGNVIAFGGRILNDKTTPKYLNSPETKLFKKNTYLYGLYEVKKRNYSISKLLLVEGYFDVIALTQYGIHYSIASLGSTTSKQIELIYRTTDTLICCYDGDLSGKKLAWRTLIKVLPYLYDGKELYFVFLPNAEDPDTLIRKIGKKNFEKIVNSAQSMSTLLLNKLLSEHNLIHTDGKIKFLKCILPLIKKIPGKKLRLYLRKEIGYKLGILEEHHLDQFLFADKKKKIHVQASRDTQTIMHTLIGLIIQYPKLSQLISENKEKKLKKINLKYIDLFIEVVQICKRNLTINTAQILEYFRDTTYYFQLKQLAIWNHMISKNILELIFNETLASAYNMVLISRQNMLITRARIQDLNDLERKELWEINKKLAKK</sequence>
<gene>
    <name evidence="12 16" type="primary">dnaG</name>
    <name evidence="16" type="synonym">dnaP</name>
    <name evidence="16" type="synonym">parB</name>
    <name evidence="16" type="synonym">sdgA</name>
    <name evidence="16" type="ORF">WIGMOR_0288</name>
</gene>
<dbReference type="KEGG" id="wgl:WIGMOR_0288"/>
<dbReference type="RefSeq" id="WP_014354066.1">
    <property type="nucleotide sequence ID" value="NC_016893.1"/>
</dbReference>
<comment type="similarity">
    <text evidence="12 13">Belongs to the DnaG primase family.</text>
</comment>
<dbReference type="Pfam" id="PF08275">
    <property type="entry name" value="DNAG_N"/>
    <property type="match status" value="1"/>
</dbReference>
<dbReference type="EC" id="2.7.7.101" evidence="12"/>
<dbReference type="Pfam" id="PF13155">
    <property type="entry name" value="Toprim_2"/>
    <property type="match status" value="1"/>
</dbReference>
<keyword evidence="6 12" id="KW-0479">Metal-binding</keyword>
<dbReference type="GO" id="GO:0003899">
    <property type="term" value="F:DNA-directed RNA polymerase activity"/>
    <property type="evidence" value="ECO:0007669"/>
    <property type="project" value="UniProtKB-UniRule"/>
</dbReference>
<dbReference type="GO" id="GO:0005737">
    <property type="term" value="C:cytoplasm"/>
    <property type="evidence" value="ECO:0007669"/>
    <property type="project" value="TreeGrafter"/>
</dbReference>
<keyword evidence="4 12" id="KW-0548">Nucleotidyltransferase</keyword>
<dbReference type="AlphaFoldDB" id="H6Q5T1"/>
<dbReference type="FunFam" id="3.40.1360.10:FF:000002">
    <property type="entry name" value="DNA primase"/>
    <property type="match status" value="1"/>
</dbReference>
<evidence type="ECO:0000256" key="2">
    <source>
        <dbReference type="ARBA" id="ARBA00022515"/>
    </source>
</evidence>
<dbReference type="Gene3D" id="1.20.50.20">
    <property type="entry name" value="DnaG, RNA polymerase domain, helical bundle"/>
    <property type="match status" value="1"/>
</dbReference>
<dbReference type="InterPro" id="IPR006295">
    <property type="entry name" value="DNA_primase_DnaG"/>
</dbReference>
<proteinExistence type="inferred from homology"/>
<keyword evidence="11 12" id="KW-0804">Transcription</keyword>
<dbReference type="Gene3D" id="3.90.580.10">
    <property type="entry name" value="Zinc finger, CHC2-type domain"/>
    <property type="match status" value="1"/>
</dbReference>
<reference evidence="16 17" key="1">
    <citation type="journal article" date="2012" name="MBio">
        <title>Insight into the transmission biology and species-specific functional capabilities of tsetse (Diptera: glossinidae) obligate symbiont wigglesworthia.</title>
        <authorList>
            <person name="Rio R.V."/>
            <person name="Symula R.E."/>
            <person name="Wang J."/>
            <person name="Lohs C."/>
            <person name="Wu Y.N."/>
            <person name="Snyder A.K."/>
            <person name="Bjornson R.D."/>
            <person name="Oshima K."/>
            <person name="Biehl B.S."/>
            <person name="Perna N.T."/>
            <person name="Hattori M."/>
            <person name="Aksoy S."/>
        </authorList>
    </citation>
    <scope>NUCLEOTIDE SEQUENCE [LARGE SCALE GENOMIC DNA]</scope>
    <source>
        <strain evidence="16">WGM</strain>
    </source>
</reference>
<organism evidence="16 17">
    <name type="scientific">Wigglesworthia glossinidia endosymbiont of Glossina morsitans morsitans</name>
    <name type="common">Yale colony</name>
    <dbReference type="NCBI Taxonomy" id="1142511"/>
    <lineage>
        <taxon>Bacteria</taxon>
        <taxon>Pseudomonadati</taxon>
        <taxon>Pseudomonadota</taxon>
        <taxon>Gammaproteobacteria</taxon>
        <taxon>Enterobacterales</taxon>
        <taxon>Erwiniaceae</taxon>
        <taxon>Wigglesworthia</taxon>
    </lineage>
</organism>
<dbReference type="GO" id="GO:0000428">
    <property type="term" value="C:DNA-directed RNA polymerase complex"/>
    <property type="evidence" value="ECO:0007669"/>
    <property type="project" value="UniProtKB-KW"/>
</dbReference>
<dbReference type="STRING" id="1142511.WIGMOR_0288"/>
<evidence type="ECO:0000256" key="12">
    <source>
        <dbReference type="HAMAP-Rule" id="MF_00974"/>
    </source>
</evidence>
<evidence type="ECO:0000256" key="7">
    <source>
        <dbReference type="ARBA" id="ARBA00022771"/>
    </source>
</evidence>
<dbReference type="FunFam" id="3.90.580.10:FF:000001">
    <property type="entry name" value="DNA primase"/>
    <property type="match status" value="1"/>
</dbReference>
<evidence type="ECO:0000256" key="14">
    <source>
        <dbReference type="PIRSR" id="PIRSR002811-1"/>
    </source>
</evidence>
<evidence type="ECO:0000256" key="4">
    <source>
        <dbReference type="ARBA" id="ARBA00022695"/>
    </source>
</evidence>
<evidence type="ECO:0000256" key="1">
    <source>
        <dbReference type="ARBA" id="ARBA00022478"/>
    </source>
</evidence>
<comment type="function">
    <text evidence="12 13">RNA polymerase that catalyzes the synthesis of short RNA molecules used as primers for DNA polymerase during DNA replication.</text>
</comment>
<evidence type="ECO:0000313" key="16">
    <source>
        <dbReference type="EMBL" id="AFA41127.1"/>
    </source>
</evidence>
<dbReference type="HOGENOM" id="CLU_013501_5_1_6"/>
<evidence type="ECO:0000256" key="6">
    <source>
        <dbReference type="ARBA" id="ARBA00022723"/>
    </source>
</evidence>
<dbReference type="Gene3D" id="1.10.860.10">
    <property type="entry name" value="DNAb Helicase, Chain A"/>
    <property type="match status" value="1"/>
</dbReference>
<feature type="zinc finger region" description="CHC2-type" evidence="12 14">
    <location>
        <begin position="38"/>
        <end position="62"/>
    </location>
</feature>
<keyword evidence="3 12" id="KW-0808">Transferase</keyword>
<evidence type="ECO:0000256" key="8">
    <source>
        <dbReference type="ARBA" id="ARBA00022833"/>
    </source>
</evidence>
<dbReference type="Gene3D" id="3.90.980.10">
    <property type="entry name" value="DNA primase, catalytic core, N-terminal domain"/>
    <property type="match status" value="1"/>
</dbReference>
<dbReference type="SUPFAM" id="SSF57783">
    <property type="entry name" value="Zinc beta-ribbon"/>
    <property type="match status" value="1"/>
</dbReference>
<protein>
    <recommendedName>
        <fullName evidence="12 13">DNA primase</fullName>
        <ecNumber evidence="12">2.7.7.101</ecNumber>
    </recommendedName>
</protein>
<evidence type="ECO:0000256" key="5">
    <source>
        <dbReference type="ARBA" id="ARBA00022705"/>
    </source>
</evidence>
<keyword evidence="10 12" id="KW-0238">DNA-binding</keyword>
<evidence type="ECO:0000259" key="15">
    <source>
        <dbReference type="PROSITE" id="PS50880"/>
    </source>
</evidence>
<dbReference type="Pfam" id="PF08278">
    <property type="entry name" value="DnaG_DnaB_bind"/>
    <property type="match status" value="1"/>
</dbReference>
<comment type="subunit">
    <text evidence="12">Monomer. Interacts with DnaB.</text>
</comment>
<dbReference type="Gene3D" id="3.40.1360.10">
    <property type="match status" value="1"/>
</dbReference>
<dbReference type="SMART" id="SM00400">
    <property type="entry name" value="ZnF_CHCC"/>
    <property type="match status" value="1"/>
</dbReference>
<dbReference type="CDD" id="cd03364">
    <property type="entry name" value="TOPRIM_DnaG_primases"/>
    <property type="match status" value="1"/>
</dbReference>
<dbReference type="PIRSF" id="PIRSF002811">
    <property type="entry name" value="DnaG"/>
    <property type="match status" value="1"/>
</dbReference>
<dbReference type="InterPro" id="IPR013173">
    <property type="entry name" value="DNA_primase_DnaG_DnaB-bd_dom"/>
</dbReference>
<dbReference type="SMART" id="SM00493">
    <property type="entry name" value="TOPRIM"/>
    <property type="match status" value="1"/>
</dbReference>
<dbReference type="InterPro" id="IPR036977">
    <property type="entry name" value="DNA_primase_Znf_CHC2"/>
</dbReference>
<evidence type="ECO:0000256" key="3">
    <source>
        <dbReference type="ARBA" id="ARBA00022679"/>
    </source>
</evidence>
<keyword evidence="17" id="KW-1185">Reference proteome</keyword>
<dbReference type="HAMAP" id="MF_00974">
    <property type="entry name" value="DNA_primase_DnaG"/>
    <property type="match status" value="1"/>
</dbReference>
<comment type="catalytic activity">
    <reaction evidence="12">
        <text>ssDNA + n NTP = ssDNA/pppN(pN)n-1 hybrid + (n-1) diphosphate.</text>
        <dbReference type="EC" id="2.7.7.101"/>
    </reaction>
</comment>
<dbReference type="PANTHER" id="PTHR30313:SF2">
    <property type="entry name" value="DNA PRIMASE"/>
    <property type="match status" value="1"/>
</dbReference>
<dbReference type="InterPro" id="IPR002694">
    <property type="entry name" value="Znf_CHC2"/>
</dbReference>
<dbReference type="InterPro" id="IPR030846">
    <property type="entry name" value="DnaG_bac"/>
</dbReference>
<evidence type="ECO:0000313" key="17">
    <source>
        <dbReference type="Proteomes" id="UP000009061"/>
    </source>
</evidence>
<evidence type="ECO:0000256" key="9">
    <source>
        <dbReference type="ARBA" id="ARBA00022842"/>
    </source>
</evidence>
<dbReference type="PROSITE" id="PS50880">
    <property type="entry name" value="TOPRIM"/>
    <property type="match status" value="1"/>
</dbReference>
<accession>H6Q5T1</accession>
<feature type="domain" description="Toprim" evidence="15">
    <location>
        <begin position="259"/>
        <end position="340"/>
    </location>
</feature>
<evidence type="ECO:0000256" key="13">
    <source>
        <dbReference type="PIRNR" id="PIRNR002811"/>
    </source>
</evidence>
<comment type="domain">
    <text evidence="12">Contains an N-terminal zinc-binding domain, a central core domain that contains the primase activity, and a C-terminal DnaB-binding domain.</text>
</comment>
<dbReference type="InterPro" id="IPR034151">
    <property type="entry name" value="TOPRIM_DnaG_bac"/>
</dbReference>
<dbReference type="InterPro" id="IPR019475">
    <property type="entry name" value="DNA_primase_DnaB-bd"/>
</dbReference>
<dbReference type="FunFam" id="3.90.980.10:FF:000001">
    <property type="entry name" value="DNA primase"/>
    <property type="match status" value="1"/>
</dbReference>
<dbReference type="PANTHER" id="PTHR30313">
    <property type="entry name" value="DNA PRIMASE"/>
    <property type="match status" value="1"/>
</dbReference>
<keyword evidence="7 12" id="KW-0863">Zinc-finger</keyword>
<dbReference type="EMBL" id="CP003315">
    <property type="protein sequence ID" value="AFA41127.1"/>
    <property type="molecule type" value="Genomic_DNA"/>
</dbReference>
<keyword evidence="1 12" id="KW-0240">DNA-directed RNA polymerase</keyword>
<keyword evidence="2 12" id="KW-0639">Primosome</keyword>
<dbReference type="SMART" id="SM00766">
    <property type="entry name" value="DnaG_DnaB_bind"/>
    <property type="match status" value="1"/>
</dbReference>